<name>A0A0V1L2L6_9BILA</name>
<comment type="caution">
    <text evidence="1">The sequence shown here is derived from an EMBL/GenBank/DDBJ whole genome shotgun (WGS) entry which is preliminary data.</text>
</comment>
<evidence type="ECO:0000313" key="1">
    <source>
        <dbReference type="EMBL" id="KRZ53802.1"/>
    </source>
</evidence>
<organism evidence="1 2">
    <name type="scientific">Trichinella nativa</name>
    <dbReference type="NCBI Taxonomy" id="6335"/>
    <lineage>
        <taxon>Eukaryota</taxon>
        <taxon>Metazoa</taxon>
        <taxon>Ecdysozoa</taxon>
        <taxon>Nematoda</taxon>
        <taxon>Enoplea</taxon>
        <taxon>Dorylaimia</taxon>
        <taxon>Trichinellida</taxon>
        <taxon>Trichinellidae</taxon>
        <taxon>Trichinella</taxon>
    </lineage>
</organism>
<dbReference type="EMBL" id="JYDW01000154">
    <property type="protein sequence ID" value="KRZ53802.1"/>
    <property type="molecule type" value="Genomic_DNA"/>
</dbReference>
<protein>
    <submittedName>
        <fullName evidence="1">Uncharacterized protein</fullName>
    </submittedName>
</protein>
<dbReference type="Proteomes" id="UP000054721">
    <property type="component" value="Unassembled WGS sequence"/>
</dbReference>
<dbReference type="AlphaFoldDB" id="A0A0V1L2L6"/>
<keyword evidence="2" id="KW-1185">Reference proteome</keyword>
<gene>
    <name evidence="1" type="ORF">T02_49</name>
</gene>
<evidence type="ECO:0000313" key="2">
    <source>
        <dbReference type="Proteomes" id="UP000054721"/>
    </source>
</evidence>
<dbReference type="OrthoDB" id="5940401at2759"/>
<proteinExistence type="predicted"/>
<reference evidence="1 2" key="1">
    <citation type="submission" date="2015-05" db="EMBL/GenBank/DDBJ databases">
        <title>Evolution of Trichinella species and genotypes.</title>
        <authorList>
            <person name="Korhonen P.K."/>
            <person name="Edoardo P."/>
            <person name="Giuseppe L.R."/>
            <person name="Gasser R.B."/>
        </authorList>
    </citation>
    <scope>NUCLEOTIDE SEQUENCE [LARGE SCALE GENOMIC DNA]</scope>
    <source>
        <strain evidence="1">ISS10</strain>
    </source>
</reference>
<accession>A0A0V1L2L6</accession>
<sequence length="275" mass="32166">MTFSQRQYDGQETASEYALFRFRRIQTSRRRLNTAPEIQGVRNLETLIKKFEEKYDLIETWKHLHVRSSIFTIYPLKHKYRTRLANDNLEAGIRMMVSNEKPDFARFVEMVPDLQRCPLMTKTFNALLKEPYSTTRDAASTTLTARPWKCLTIEQTWLRVCSKMMIKDAPESTCIAVTRQLNLTWTLRASRIPVFSLELSNRLIFYSSASTMMNSHHSGRISQLTVSSSQWIKIQLHRHVQCGQYVYRNHSCILEAKGLLWMGSTASVAMSRRLW</sequence>